<evidence type="ECO:0000256" key="4">
    <source>
        <dbReference type="ARBA" id="ARBA00022984"/>
    </source>
</evidence>
<keyword evidence="4 7" id="KW-0573">Peptidoglycan synthesis</keyword>
<feature type="binding site" evidence="7">
    <location>
        <begin position="153"/>
        <end position="154"/>
    </location>
    <ligand>
        <name>UDP-N-acetyl-alpha-D-muramoyl-L-alanyl-D-glutamate</name>
        <dbReference type="ChEBI" id="CHEBI:83900"/>
    </ligand>
</feature>
<dbReference type="PANTHER" id="PTHR23135">
    <property type="entry name" value="MUR LIGASE FAMILY MEMBER"/>
    <property type="match status" value="1"/>
</dbReference>
<evidence type="ECO:0000256" key="7">
    <source>
        <dbReference type="HAMAP-Rule" id="MF_00208"/>
    </source>
</evidence>
<dbReference type="KEGG" id="mgg:MPLG2_2104"/>
<feature type="binding site" evidence="7">
    <location>
        <position position="460"/>
    </location>
    <ligand>
        <name>meso-2,6-diaminopimelate</name>
        <dbReference type="ChEBI" id="CHEBI:57791"/>
    </ligand>
</feature>
<keyword evidence="7" id="KW-0547">Nucleotide-binding</keyword>
<dbReference type="GO" id="GO:0071555">
    <property type="term" value="P:cell wall organization"/>
    <property type="evidence" value="ECO:0007669"/>
    <property type="project" value="UniProtKB-KW"/>
</dbReference>
<keyword evidence="7" id="KW-0963">Cytoplasm</keyword>
<feature type="domain" description="Mur ligase central" evidence="11">
    <location>
        <begin position="106"/>
        <end position="311"/>
    </location>
</feature>
<dbReference type="GO" id="GO:0051301">
    <property type="term" value="P:cell division"/>
    <property type="evidence" value="ECO:0007669"/>
    <property type="project" value="UniProtKB-KW"/>
</dbReference>
<dbReference type="InterPro" id="IPR036565">
    <property type="entry name" value="Mur-like_cat_sf"/>
</dbReference>
<dbReference type="UniPathway" id="UPA00219"/>
<dbReference type="NCBIfam" id="NF001126">
    <property type="entry name" value="PRK00139.1-4"/>
    <property type="match status" value="1"/>
</dbReference>
<dbReference type="GO" id="GO:0008765">
    <property type="term" value="F:UDP-N-acetylmuramoylalanyl-D-glutamate-2,6-diaminopimelate ligase activity"/>
    <property type="evidence" value="ECO:0007669"/>
    <property type="project" value="UniProtKB-UniRule"/>
</dbReference>
<dbReference type="InterPro" id="IPR013221">
    <property type="entry name" value="Mur_ligase_cen"/>
</dbReference>
<evidence type="ECO:0000256" key="5">
    <source>
        <dbReference type="ARBA" id="ARBA00023306"/>
    </source>
</evidence>
<organism evidence="12 13">
    <name type="scientific">Micropruina glycogenica</name>
    <dbReference type="NCBI Taxonomy" id="75385"/>
    <lineage>
        <taxon>Bacteria</taxon>
        <taxon>Bacillati</taxon>
        <taxon>Actinomycetota</taxon>
        <taxon>Actinomycetes</taxon>
        <taxon>Propionibacteriales</taxon>
        <taxon>Nocardioidaceae</taxon>
        <taxon>Micropruina</taxon>
    </lineage>
</organism>
<protein>
    <recommendedName>
        <fullName evidence="7">UDP-N-acetylmuramoyl-L-alanyl-D-glutamate--2,6-diaminopimelate ligase</fullName>
        <ecNumber evidence="7">6.3.2.13</ecNumber>
    </recommendedName>
    <alternativeName>
        <fullName evidence="7">Meso-A2pm-adding enzyme</fullName>
    </alternativeName>
    <alternativeName>
        <fullName evidence="7">Meso-diaminopimelate-adding enzyme</fullName>
    </alternativeName>
    <alternativeName>
        <fullName evidence="7">UDP-MurNAc-L-Ala-D-Glu:meso-diaminopimelate ligase</fullName>
    </alternativeName>
    <alternativeName>
        <fullName evidence="7">UDP-MurNAc-tripeptide synthetase</fullName>
    </alternativeName>
    <alternativeName>
        <fullName evidence="7">UDP-N-acetylmuramyl-tripeptide synthetase</fullName>
    </alternativeName>
</protein>
<evidence type="ECO:0000259" key="11">
    <source>
        <dbReference type="Pfam" id="PF08245"/>
    </source>
</evidence>
<dbReference type="GO" id="GO:0005524">
    <property type="term" value="F:ATP binding"/>
    <property type="evidence" value="ECO:0007669"/>
    <property type="project" value="UniProtKB-UniRule"/>
</dbReference>
<feature type="modified residue" description="N6-carboxylysine" evidence="7">
    <location>
        <position position="220"/>
    </location>
</feature>
<dbReference type="InterPro" id="IPR000713">
    <property type="entry name" value="Mur_ligase_N"/>
</dbReference>
<evidence type="ECO:0000256" key="2">
    <source>
        <dbReference type="ARBA" id="ARBA00022618"/>
    </source>
</evidence>
<evidence type="ECO:0000259" key="10">
    <source>
        <dbReference type="Pfam" id="PF02875"/>
    </source>
</evidence>
<feature type="binding site" evidence="7">
    <location>
        <begin position="108"/>
        <end position="114"/>
    </location>
    <ligand>
        <name>ATP</name>
        <dbReference type="ChEBI" id="CHEBI:30616"/>
    </ligand>
</feature>
<dbReference type="Pfam" id="PF02875">
    <property type="entry name" value="Mur_ligase_C"/>
    <property type="match status" value="1"/>
</dbReference>
<keyword evidence="2 7" id="KW-0132">Cell division</keyword>
<reference evidence="12 13" key="1">
    <citation type="submission" date="2018-02" db="EMBL/GenBank/DDBJ databases">
        <authorList>
            <person name="Cohen D.B."/>
            <person name="Kent A.D."/>
        </authorList>
    </citation>
    <scope>NUCLEOTIDE SEQUENCE [LARGE SCALE GENOMIC DNA]</scope>
    <source>
        <strain evidence="12">1</strain>
    </source>
</reference>
<evidence type="ECO:0000313" key="12">
    <source>
        <dbReference type="EMBL" id="SPD87134.1"/>
    </source>
</evidence>
<dbReference type="Proteomes" id="UP000238164">
    <property type="component" value="Chromosome 1"/>
</dbReference>
<dbReference type="NCBIfam" id="NF001124">
    <property type="entry name" value="PRK00139.1-2"/>
    <property type="match status" value="1"/>
</dbReference>
<dbReference type="GO" id="GO:0008360">
    <property type="term" value="P:regulation of cell shape"/>
    <property type="evidence" value="ECO:0007669"/>
    <property type="project" value="UniProtKB-KW"/>
</dbReference>
<accession>A0A2N9JG92</accession>
<dbReference type="Pfam" id="PF01225">
    <property type="entry name" value="Mur_ligase"/>
    <property type="match status" value="1"/>
</dbReference>
<keyword evidence="7 12" id="KW-0436">Ligase</keyword>
<name>A0A2N9JG92_9ACTN</name>
<dbReference type="Gene3D" id="3.40.1190.10">
    <property type="entry name" value="Mur-like, catalytic domain"/>
    <property type="match status" value="1"/>
</dbReference>
<dbReference type="Gene3D" id="3.40.1390.10">
    <property type="entry name" value="MurE/MurF, N-terminal domain"/>
    <property type="match status" value="1"/>
</dbReference>
<dbReference type="InterPro" id="IPR036615">
    <property type="entry name" value="Mur_ligase_C_dom_sf"/>
</dbReference>
<comment type="function">
    <text evidence="7">Catalyzes the addition of meso-diaminopimelic acid to the nucleotide precursor UDP-N-acetylmuramoyl-L-alanyl-D-glutamate (UMAG) in the biosynthesis of bacterial cell-wall peptidoglycan.</text>
</comment>
<feature type="binding site" evidence="7">
    <location>
        <position position="456"/>
    </location>
    <ligand>
        <name>meso-2,6-diaminopimelate</name>
        <dbReference type="ChEBI" id="CHEBI:57791"/>
    </ligand>
</feature>
<evidence type="ECO:0000313" key="13">
    <source>
        <dbReference type="Proteomes" id="UP000238164"/>
    </source>
</evidence>
<proteinExistence type="inferred from homology"/>
<dbReference type="SUPFAM" id="SSF53623">
    <property type="entry name" value="MurD-like peptide ligases, catalytic domain"/>
    <property type="match status" value="1"/>
</dbReference>
<dbReference type="NCBIfam" id="TIGR01085">
    <property type="entry name" value="murE"/>
    <property type="match status" value="1"/>
</dbReference>
<dbReference type="HAMAP" id="MF_00208">
    <property type="entry name" value="MurE"/>
    <property type="match status" value="1"/>
</dbReference>
<feature type="domain" description="Mur ligase C-terminal" evidence="10">
    <location>
        <begin position="333"/>
        <end position="458"/>
    </location>
</feature>
<dbReference type="Gene3D" id="3.90.190.20">
    <property type="entry name" value="Mur ligase, C-terminal domain"/>
    <property type="match status" value="1"/>
</dbReference>
<keyword evidence="7" id="KW-0460">Magnesium</keyword>
<dbReference type="InterPro" id="IPR005761">
    <property type="entry name" value="UDP-N-AcMur-Glu-dNH2Pim_ligase"/>
</dbReference>
<sequence length="493" mass="51254">MANPVRLAELLPGAPDVAVAGVSLDSRRVRPGELYAALPGQHTHGARFTAQAVAQGAVAVLTDHEGRALIDADVPVVVVDDPRTALAEIAAAVQGHPARSMRMFGITGTNGKTSTMFLLEAALANLGETVGTLGTIGFRVAGRQLERSRSTVTTPEAPDLQQLLADLRDAGASSVAMEVSSHALALHRVAGITFDVAAFTHLGRDHLDFHHTMQAYFEAKARLFLGGRSRACVVNVDGEWGRRLAGLIAAEGTPLLTTGSAADADVRLVDYETDDELRSVVRIATPDAELRCTVGIPGAFNVQNAITATAMLNAAGVDLSRGVAGFAQAFVPGRMQRVPLGSGAPRVVVDFAHTPEAVTAALTVLPRPRIVVLGAGGDRDPGKRGPMGAAAAENAELVVVTDDNPRSEVPEQIRASVLAGARSVAGAEVLDGGDRRSAIDLALRRADADTWVAVLGKGHESGQEIAGVISPFDDVAAVQQQWQRVRGGSADGA</sequence>
<dbReference type="GO" id="GO:0005737">
    <property type="term" value="C:cytoplasm"/>
    <property type="evidence" value="ECO:0007669"/>
    <property type="project" value="UniProtKB-SubCell"/>
</dbReference>
<dbReference type="InterPro" id="IPR004101">
    <property type="entry name" value="Mur_ligase_C"/>
</dbReference>
<dbReference type="AlphaFoldDB" id="A0A2N9JG92"/>
<evidence type="ECO:0000256" key="3">
    <source>
        <dbReference type="ARBA" id="ARBA00022960"/>
    </source>
</evidence>
<keyword evidence="13" id="KW-1185">Reference proteome</keyword>
<dbReference type="Pfam" id="PF08245">
    <property type="entry name" value="Mur_ligase_M"/>
    <property type="match status" value="1"/>
</dbReference>
<dbReference type="PANTHER" id="PTHR23135:SF4">
    <property type="entry name" value="UDP-N-ACETYLMURAMOYL-L-ALANYL-D-GLUTAMATE--2,6-DIAMINOPIMELATE LIGASE MURE HOMOLOG, CHLOROPLASTIC"/>
    <property type="match status" value="1"/>
</dbReference>
<evidence type="ECO:0000256" key="6">
    <source>
        <dbReference type="ARBA" id="ARBA00023316"/>
    </source>
</evidence>
<dbReference type="SUPFAM" id="SSF53244">
    <property type="entry name" value="MurD-like peptide ligases, peptide-binding domain"/>
    <property type="match status" value="1"/>
</dbReference>
<evidence type="ECO:0000256" key="1">
    <source>
        <dbReference type="ARBA" id="ARBA00005898"/>
    </source>
</evidence>
<comment type="catalytic activity">
    <reaction evidence="7">
        <text>UDP-N-acetyl-alpha-D-muramoyl-L-alanyl-D-glutamate + meso-2,6-diaminopimelate + ATP = UDP-N-acetyl-alpha-D-muramoyl-L-alanyl-gamma-D-glutamyl-meso-2,6-diaminopimelate + ADP + phosphate + H(+)</text>
        <dbReference type="Rhea" id="RHEA:23676"/>
        <dbReference type="ChEBI" id="CHEBI:15378"/>
        <dbReference type="ChEBI" id="CHEBI:30616"/>
        <dbReference type="ChEBI" id="CHEBI:43474"/>
        <dbReference type="ChEBI" id="CHEBI:57791"/>
        <dbReference type="ChEBI" id="CHEBI:83900"/>
        <dbReference type="ChEBI" id="CHEBI:83905"/>
        <dbReference type="ChEBI" id="CHEBI:456216"/>
        <dbReference type="EC" id="6.3.2.13"/>
    </reaction>
</comment>
<feature type="binding site" evidence="7">
    <location>
        <position position="379"/>
    </location>
    <ligand>
        <name>meso-2,6-diaminopimelate</name>
        <dbReference type="ChEBI" id="CHEBI:57791"/>
    </ligand>
</feature>
<evidence type="ECO:0000259" key="9">
    <source>
        <dbReference type="Pfam" id="PF01225"/>
    </source>
</evidence>
<keyword evidence="3 7" id="KW-0133">Cell shape</keyword>
<dbReference type="RefSeq" id="WP_105185924.1">
    <property type="nucleotide sequence ID" value="NZ_BAAAGO010000040.1"/>
</dbReference>
<comment type="PTM">
    <text evidence="7">Carboxylation is probably crucial for Mg(2+) binding and, consequently, for the gamma-phosphate positioning of ATP.</text>
</comment>
<dbReference type="EMBL" id="LT985188">
    <property type="protein sequence ID" value="SPD87134.1"/>
    <property type="molecule type" value="Genomic_DNA"/>
</dbReference>
<dbReference type="GO" id="GO:0009252">
    <property type="term" value="P:peptidoglycan biosynthetic process"/>
    <property type="evidence" value="ECO:0007669"/>
    <property type="project" value="UniProtKB-UniRule"/>
</dbReference>
<dbReference type="OrthoDB" id="9800958at2"/>
<keyword evidence="6 7" id="KW-0961">Cell wall biogenesis/degradation</keyword>
<feature type="short sequence motif" description="Meso-diaminopimelate recognition motif" evidence="7">
    <location>
        <begin position="403"/>
        <end position="406"/>
    </location>
</feature>
<comment type="similarity">
    <text evidence="1 7">Belongs to the MurCDEF family. MurE subfamily.</text>
</comment>
<feature type="binding site" evidence="7">
    <location>
        <position position="188"/>
    </location>
    <ligand>
        <name>UDP-N-acetyl-alpha-D-muramoyl-L-alanyl-D-glutamate</name>
        <dbReference type="ChEBI" id="CHEBI:83900"/>
    </ligand>
</feature>
<comment type="cofactor">
    <cofactor evidence="7">
        <name>Mg(2+)</name>
        <dbReference type="ChEBI" id="CHEBI:18420"/>
    </cofactor>
</comment>
<comment type="pathway">
    <text evidence="7 8">Cell wall biogenesis; peptidoglycan biosynthesis.</text>
</comment>
<dbReference type="GO" id="GO:0000287">
    <property type="term" value="F:magnesium ion binding"/>
    <property type="evidence" value="ECO:0007669"/>
    <property type="project" value="UniProtKB-UniRule"/>
</dbReference>
<feature type="binding site" evidence="7">
    <location>
        <position position="180"/>
    </location>
    <ligand>
        <name>UDP-N-acetyl-alpha-D-muramoyl-L-alanyl-D-glutamate</name>
        <dbReference type="ChEBI" id="CHEBI:83900"/>
    </ligand>
</feature>
<keyword evidence="7" id="KW-0067">ATP-binding</keyword>
<gene>
    <name evidence="7 12" type="primary">murE</name>
    <name evidence="12" type="ORF">MPLG2_2104</name>
</gene>
<evidence type="ECO:0000256" key="8">
    <source>
        <dbReference type="RuleBase" id="RU004135"/>
    </source>
</evidence>
<keyword evidence="5 7" id="KW-0131">Cell cycle</keyword>
<feature type="domain" description="Mur ligase N-terminal catalytic" evidence="9">
    <location>
        <begin position="19"/>
        <end position="92"/>
    </location>
</feature>
<dbReference type="InterPro" id="IPR035911">
    <property type="entry name" value="MurE/MurF_N"/>
</dbReference>
<feature type="binding site" evidence="7">
    <location>
        <position position="26"/>
    </location>
    <ligand>
        <name>UDP-N-acetyl-alpha-D-muramoyl-L-alanyl-D-glutamate</name>
        <dbReference type="ChEBI" id="CHEBI:83900"/>
    </ligand>
</feature>
<comment type="caution">
    <text evidence="7">Lacks conserved residue(s) required for the propagation of feature annotation.</text>
</comment>
<feature type="binding site" evidence="7">
    <location>
        <position position="24"/>
    </location>
    <ligand>
        <name>UDP-N-acetyl-alpha-D-muramoyl-L-alanyl-D-glutamate</name>
        <dbReference type="ChEBI" id="CHEBI:83900"/>
    </ligand>
</feature>
<feature type="binding site" evidence="7">
    <location>
        <begin position="403"/>
        <end position="406"/>
    </location>
    <ligand>
        <name>meso-2,6-diaminopimelate</name>
        <dbReference type="ChEBI" id="CHEBI:57791"/>
    </ligand>
</feature>
<dbReference type="EC" id="6.3.2.13" evidence="7"/>
<dbReference type="SUPFAM" id="SSF63418">
    <property type="entry name" value="MurE/MurF N-terminal domain"/>
    <property type="match status" value="1"/>
</dbReference>
<comment type="subcellular location">
    <subcellularLocation>
        <location evidence="7 8">Cytoplasm</location>
    </subcellularLocation>
</comment>